<dbReference type="EMBL" id="BRYA01000318">
    <property type="protein sequence ID" value="GMI46897.1"/>
    <property type="molecule type" value="Genomic_DNA"/>
</dbReference>
<dbReference type="Gene3D" id="1.20.120.1080">
    <property type="match status" value="1"/>
</dbReference>
<keyword evidence="3" id="KW-0347">Helicase</keyword>
<feature type="domain" description="Helicase ATP-binding" evidence="6">
    <location>
        <begin position="176"/>
        <end position="345"/>
    </location>
</feature>
<feature type="region of interest" description="Disordered" evidence="5">
    <location>
        <begin position="65"/>
        <end position="91"/>
    </location>
</feature>
<dbReference type="InterPro" id="IPR014001">
    <property type="entry name" value="Helicase_ATP-bd"/>
</dbReference>
<evidence type="ECO:0000259" key="6">
    <source>
        <dbReference type="PROSITE" id="PS51192"/>
    </source>
</evidence>
<dbReference type="AlphaFoldDB" id="A0A9W7GJL4"/>
<keyword evidence="4" id="KW-0067">ATP-binding</keyword>
<evidence type="ECO:0000256" key="1">
    <source>
        <dbReference type="ARBA" id="ARBA00022741"/>
    </source>
</evidence>
<dbReference type="Pfam" id="PF00271">
    <property type="entry name" value="Helicase_C"/>
    <property type="match status" value="1"/>
</dbReference>
<dbReference type="GO" id="GO:0016787">
    <property type="term" value="F:hydrolase activity"/>
    <property type="evidence" value="ECO:0007669"/>
    <property type="project" value="UniProtKB-KW"/>
</dbReference>
<dbReference type="InterPro" id="IPR011545">
    <property type="entry name" value="DEAD/DEAH_box_helicase_dom"/>
</dbReference>
<protein>
    <recommendedName>
        <fullName evidence="10">RNA helicase</fullName>
    </recommendedName>
</protein>
<dbReference type="InterPro" id="IPR027417">
    <property type="entry name" value="P-loop_NTPase"/>
</dbReference>
<dbReference type="SMART" id="SM00487">
    <property type="entry name" value="DEXDc"/>
    <property type="match status" value="1"/>
</dbReference>
<dbReference type="OrthoDB" id="5600252at2759"/>
<dbReference type="SUPFAM" id="SSF52540">
    <property type="entry name" value="P-loop containing nucleoside triphosphate hydrolases"/>
    <property type="match status" value="1"/>
</dbReference>
<keyword evidence="1" id="KW-0547">Nucleotide-binding</keyword>
<evidence type="ECO:0000256" key="3">
    <source>
        <dbReference type="ARBA" id="ARBA00022806"/>
    </source>
</evidence>
<dbReference type="Pfam" id="PF00270">
    <property type="entry name" value="DEAD"/>
    <property type="match status" value="1"/>
</dbReference>
<dbReference type="SMART" id="SM00847">
    <property type="entry name" value="HA2"/>
    <property type="match status" value="1"/>
</dbReference>
<proteinExistence type="predicted"/>
<reference evidence="9" key="1">
    <citation type="journal article" date="2023" name="Commun. Biol.">
        <title>Genome analysis of Parmales, the sister group of diatoms, reveals the evolutionary specialization of diatoms from phago-mixotrophs to photoautotrophs.</title>
        <authorList>
            <person name="Ban H."/>
            <person name="Sato S."/>
            <person name="Yoshikawa S."/>
            <person name="Yamada K."/>
            <person name="Nakamura Y."/>
            <person name="Ichinomiya M."/>
            <person name="Sato N."/>
            <person name="Blanc-Mathieu R."/>
            <person name="Endo H."/>
            <person name="Kuwata A."/>
            <person name="Ogata H."/>
        </authorList>
    </citation>
    <scope>NUCLEOTIDE SEQUENCE [LARGE SCALE GENOMIC DNA]</scope>
</reference>
<dbReference type="Proteomes" id="UP001165065">
    <property type="component" value="Unassembled WGS sequence"/>
</dbReference>
<sequence length="939" mass="102935">MASKSDTTSNVMGGGRASLSEDSLNHIIDLLSISDTSCVTETSHQADSRRRYYLKSLVAKHYQSAVNPTLPSPPTTANTRTATSAATSAAPPTGLEKVRLTICSATIKDANTFKPQGTAKKAVVFPTDINVKEFLIKCKQKLKMKKPVCCFILCGESSVIPPQNTLPATSLKGKILEILETDQVLIISGSTGCGKSTQIPQFLLSHHPQKASIFVTQPRRVAAISLAERVAHELTSPPPGRPNSVVGFNVRLNRRTSPSTQITYMTIGILLRMLTNTDPATSLSHVTHIVIDEVHERDLNSDITLALLKKVLLTNRAIRIVIMSATLHSDLFTSYFSSPLYSTSSLDIPGRTFPVSIHWLPEIEKLTKSKTNFIPPSPPSSASESSLSPVVQHKVDESLISHLIAHLTKQADGAILVFLPGKNEIHSLISTLQQNRNIPRSTLFLPLYSSLPQHQQAQVFKVPKEKSTVKVVVSTNVAETSLTIPDVKYVVDTGIVKESRYKPSSSMRELTTVWASQASQSQRSGRAGRTAPGECYRLYPESILSLIPAHTVPEIFRTPLEDTILQILLLEETMSSSPTEVLPWFENLIEPPPRQLIVHAAGHLMEIGALTNVGKGIFRLSPLGFHLSHLPMDCQVGKILLTGCLLGCIDISLTAAAILSASKNVYTGYAGGSKEKAQQIIQEIIDGGYGGRSSPSFHCKCDIAAQIAIFNHYESRSFRSHRERVNWCRDHAMDPIALAEIDGLRGQFRDILIDANFCTSSHNENSADPIFLQCVLASGLYPNIGILERPKQTCKRGGGRLLTRTKEKARPYFSSFQCKRIREASHIGKDAYVVYHSKHRSVTQKGQGETFLTNVSFVSRFALLLFAGSPGDTKVEGNALVLNDFVKFKIGSGGENAAILCNELRSLCEEVLFERLMGEGDKEKFSRVLSTLRTLLEAE</sequence>
<dbReference type="SMART" id="SM00490">
    <property type="entry name" value="HELICc"/>
    <property type="match status" value="1"/>
</dbReference>
<name>A0A9W7GJL4_9STRA</name>
<dbReference type="GO" id="GO:0005524">
    <property type="term" value="F:ATP binding"/>
    <property type="evidence" value="ECO:0007669"/>
    <property type="project" value="UniProtKB-KW"/>
</dbReference>
<dbReference type="PROSITE" id="PS51194">
    <property type="entry name" value="HELICASE_CTER"/>
    <property type="match status" value="1"/>
</dbReference>
<feature type="compositionally biased region" description="Low complexity" evidence="5">
    <location>
        <begin position="75"/>
        <end position="91"/>
    </location>
</feature>
<evidence type="ECO:0000256" key="5">
    <source>
        <dbReference type="SAM" id="MobiDB-lite"/>
    </source>
</evidence>
<organism evidence="8 9">
    <name type="scientific">Triparma columacea</name>
    <dbReference type="NCBI Taxonomy" id="722753"/>
    <lineage>
        <taxon>Eukaryota</taxon>
        <taxon>Sar</taxon>
        <taxon>Stramenopiles</taxon>
        <taxon>Ochrophyta</taxon>
        <taxon>Bolidophyceae</taxon>
        <taxon>Parmales</taxon>
        <taxon>Triparmaceae</taxon>
        <taxon>Triparma</taxon>
    </lineage>
</organism>
<keyword evidence="9" id="KW-1185">Reference proteome</keyword>
<comment type="caution">
    <text evidence="8">The sequence shown here is derived from an EMBL/GenBank/DDBJ whole genome shotgun (WGS) entry which is preliminary data.</text>
</comment>
<dbReference type="CDD" id="cd17917">
    <property type="entry name" value="DEXHc_RHA-like"/>
    <property type="match status" value="1"/>
</dbReference>
<feature type="domain" description="Helicase C-terminal" evidence="7">
    <location>
        <begin position="399"/>
        <end position="571"/>
    </location>
</feature>
<gene>
    <name evidence="8" type="ORF">TrCOL_g2565</name>
</gene>
<evidence type="ECO:0000259" key="7">
    <source>
        <dbReference type="PROSITE" id="PS51194"/>
    </source>
</evidence>
<evidence type="ECO:0000256" key="4">
    <source>
        <dbReference type="ARBA" id="ARBA00022840"/>
    </source>
</evidence>
<evidence type="ECO:0000313" key="9">
    <source>
        <dbReference type="Proteomes" id="UP001165065"/>
    </source>
</evidence>
<dbReference type="PROSITE" id="PS51192">
    <property type="entry name" value="HELICASE_ATP_BIND_1"/>
    <property type="match status" value="1"/>
</dbReference>
<dbReference type="InterPro" id="IPR001650">
    <property type="entry name" value="Helicase_C-like"/>
</dbReference>
<evidence type="ECO:0008006" key="10">
    <source>
        <dbReference type="Google" id="ProtNLM"/>
    </source>
</evidence>
<dbReference type="GO" id="GO:0004386">
    <property type="term" value="F:helicase activity"/>
    <property type="evidence" value="ECO:0007669"/>
    <property type="project" value="UniProtKB-KW"/>
</dbReference>
<dbReference type="PANTHER" id="PTHR18934:SF119">
    <property type="entry name" value="ATP-DEPENDENT RNA HELICASE A"/>
    <property type="match status" value="1"/>
</dbReference>
<dbReference type="GO" id="GO:0003723">
    <property type="term" value="F:RNA binding"/>
    <property type="evidence" value="ECO:0007669"/>
    <property type="project" value="TreeGrafter"/>
</dbReference>
<dbReference type="CDD" id="cd18791">
    <property type="entry name" value="SF2_C_RHA"/>
    <property type="match status" value="1"/>
</dbReference>
<keyword evidence="2" id="KW-0378">Hydrolase</keyword>
<evidence type="ECO:0000313" key="8">
    <source>
        <dbReference type="EMBL" id="GMI46897.1"/>
    </source>
</evidence>
<dbReference type="PANTHER" id="PTHR18934">
    <property type="entry name" value="ATP-DEPENDENT RNA HELICASE"/>
    <property type="match status" value="1"/>
</dbReference>
<evidence type="ECO:0000256" key="2">
    <source>
        <dbReference type="ARBA" id="ARBA00022801"/>
    </source>
</evidence>
<accession>A0A9W7GJL4</accession>
<dbReference type="InterPro" id="IPR007502">
    <property type="entry name" value="Helicase-assoc_dom"/>
</dbReference>
<dbReference type="Gene3D" id="3.40.50.300">
    <property type="entry name" value="P-loop containing nucleotide triphosphate hydrolases"/>
    <property type="match status" value="2"/>
</dbReference>